<evidence type="ECO:0000256" key="4">
    <source>
        <dbReference type="ARBA" id="ARBA00022898"/>
    </source>
</evidence>
<comment type="subcellular location">
    <subcellularLocation>
        <location evidence="8">Cytoplasm</location>
    </subcellularLocation>
</comment>
<comment type="pathway">
    <text evidence="8">Aminoacyl-tRNA biosynthesis; selenocysteinyl-tRNA(Sec) biosynthesis; selenocysteinyl-tRNA(Sec) from L-seryl-tRNA(Sec) (bacterial route): step 1/1.</text>
</comment>
<accession>D3PB08</accession>
<dbReference type="UniPathway" id="UPA00906">
    <property type="reaction ID" value="UER00896"/>
</dbReference>
<protein>
    <recommendedName>
        <fullName evidence="8">L-seryl-tRNA(Sec) selenium transferase</fullName>
        <ecNumber evidence="8">2.9.1.1</ecNumber>
    </recommendedName>
    <alternativeName>
        <fullName evidence="8">Selenocysteine synthase</fullName>
        <shortName evidence="8">Sec synthase</shortName>
    </alternativeName>
    <alternativeName>
        <fullName evidence="8">Selenocysteinyl-tRNA(Sec) synthase</fullName>
    </alternativeName>
</protein>
<dbReference type="eggNOG" id="COG1921">
    <property type="taxonomic scope" value="Bacteria"/>
</dbReference>
<dbReference type="OrthoDB" id="9787096at2"/>
<evidence type="ECO:0000256" key="8">
    <source>
        <dbReference type="HAMAP-Rule" id="MF_00423"/>
    </source>
</evidence>
<organism evidence="10 11">
    <name type="scientific">Deferribacter desulfuricans (strain DSM 14783 / JCM 11476 / NBRC 101012 / SSM1)</name>
    <dbReference type="NCBI Taxonomy" id="639282"/>
    <lineage>
        <taxon>Bacteria</taxon>
        <taxon>Pseudomonadati</taxon>
        <taxon>Deferribacterota</taxon>
        <taxon>Deferribacteres</taxon>
        <taxon>Deferribacterales</taxon>
        <taxon>Deferribacteraceae</taxon>
        <taxon>Deferribacter</taxon>
    </lineage>
</organism>
<dbReference type="EC" id="2.9.1.1" evidence="8"/>
<dbReference type="STRING" id="639282.DEFDS_0273"/>
<dbReference type="GO" id="GO:0005737">
    <property type="term" value="C:cytoplasm"/>
    <property type="evidence" value="ECO:0007669"/>
    <property type="project" value="UniProtKB-SubCell"/>
</dbReference>
<comment type="catalytic activity">
    <reaction evidence="8">
        <text>L-seryl-tRNA(Sec) + selenophosphate + H(+) = L-selenocysteinyl-tRNA(Sec) + phosphate</text>
        <dbReference type="Rhea" id="RHEA:22728"/>
        <dbReference type="Rhea" id="RHEA-COMP:9742"/>
        <dbReference type="Rhea" id="RHEA-COMP:9743"/>
        <dbReference type="ChEBI" id="CHEBI:15378"/>
        <dbReference type="ChEBI" id="CHEBI:16144"/>
        <dbReference type="ChEBI" id="CHEBI:43474"/>
        <dbReference type="ChEBI" id="CHEBI:78533"/>
        <dbReference type="ChEBI" id="CHEBI:78573"/>
        <dbReference type="EC" id="2.9.1.1"/>
    </reaction>
</comment>
<keyword evidence="11" id="KW-1185">Reference proteome</keyword>
<dbReference type="InterPro" id="IPR015421">
    <property type="entry name" value="PyrdxlP-dep_Trfase_major"/>
</dbReference>
<evidence type="ECO:0000256" key="7">
    <source>
        <dbReference type="ARBA" id="ARBA00044507"/>
    </source>
</evidence>
<proteinExistence type="inferred from homology"/>
<gene>
    <name evidence="8 10" type="primary">selA</name>
    <name evidence="10" type="ordered locus">DEFDS_0273</name>
</gene>
<keyword evidence="5 8" id="KW-0648">Protein biosynthesis</keyword>
<dbReference type="GO" id="GO:0001514">
    <property type="term" value="P:selenocysteine incorporation"/>
    <property type="evidence" value="ECO:0007669"/>
    <property type="project" value="UniProtKB-UniRule"/>
</dbReference>
<dbReference type="InterPro" id="IPR018319">
    <property type="entry name" value="SelA-like"/>
</dbReference>
<dbReference type="HAMAP" id="MF_00423">
    <property type="entry name" value="SelA"/>
    <property type="match status" value="1"/>
</dbReference>
<evidence type="ECO:0000256" key="5">
    <source>
        <dbReference type="ARBA" id="ARBA00022917"/>
    </source>
</evidence>
<dbReference type="AlphaFoldDB" id="D3PB08"/>
<reference evidence="10 11" key="1">
    <citation type="journal article" date="2010" name="DNA Res.">
        <title>Bacterial lifestyle in a deep-sea hydrothermal vent chimney revealed by the genome sequence of the thermophilic bacterium Deferribacter desulfuricans SSM1.</title>
        <authorList>
            <person name="Takaki Y."/>
            <person name="Shimamura S."/>
            <person name="Nakagawa S."/>
            <person name="Fukuhara Y."/>
            <person name="Horikawa H."/>
            <person name="Ankai A."/>
            <person name="Harada T."/>
            <person name="Hosoyama A."/>
            <person name="Oguchi A."/>
            <person name="Fukui S."/>
            <person name="Fujita N."/>
            <person name="Takami H."/>
            <person name="Takai K."/>
        </authorList>
    </citation>
    <scope>NUCLEOTIDE SEQUENCE [LARGE SCALE GENOMIC DNA]</scope>
    <source>
        <strain evidence="11">DSM 14783 / JCM 11476 / NBRC 101012 / SSM1</strain>
    </source>
</reference>
<evidence type="ECO:0000313" key="10">
    <source>
        <dbReference type="EMBL" id="BAI79781.1"/>
    </source>
</evidence>
<dbReference type="SUPFAM" id="SSF53383">
    <property type="entry name" value="PLP-dependent transferases"/>
    <property type="match status" value="1"/>
</dbReference>
<comment type="function">
    <text evidence="8">Converts seryl-tRNA(Sec) to selenocysteinyl-tRNA(Sec) required for selenoprotein biosynthesis.</text>
</comment>
<dbReference type="InterPro" id="IPR015424">
    <property type="entry name" value="PyrdxlP-dep_Trfase"/>
</dbReference>
<evidence type="ECO:0000256" key="6">
    <source>
        <dbReference type="ARBA" id="ARBA00023266"/>
    </source>
</evidence>
<dbReference type="RefSeq" id="WP_013007029.1">
    <property type="nucleotide sequence ID" value="NC_013939.1"/>
</dbReference>
<dbReference type="EMBL" id="AP011529">
    <property type="protein sequence ID" value="BAI79781.1"/>
    <property type="molecule type" value="Genomic_DNA"/>
</dbReference>
<evidence type="ECO:0000256" key="9">
    <source>
        <dbReference type="PIRSR" id="PIRSR618319-50"/>
    </source>
</evidence>
<evidence type="ECO:0000256" key="1">
    <source>
        <dbReference type="ARBA" id="ARBA00001933"/>
    </source>
</evidence>
<sequence length="451" mass="51018">MNLYRKIPKKDKLLSFFDESYNKRILNYLIDNELEFIRTNIKNGKLQDISESAIIENVKNRYSELINGTLKYVINATGIVLHTNLGRAPISEKLIENIIHILSGYSNLEYNLEKGERGERYHHVVEYLRILTGCEDALIVNNNAAAVFLINNTFNRGKEVLISRSELVEIGGSFRIPEVIKNSGAILKEVGTTNKTKVSDYESNISENTSMIMKVHKSNYSIVGFFEEVDYKVIPEVAKKYNLLSYCDLGSGSLLPIENCNEPLLQDLAKYDYDLISASGDKLLGAVQAGIIIGKKHLINELKKNHLLRMLRVDKLTLSILQETLKCYILGNTNEIKSLSLFAQDKTSLLKKAKKLEKLLKKQNISNLILKIEEVETYTGGGSCPMSTQHSIGLILNHNKIKPNTIEKKLRDFDPPIICRIQNDSIILDLRTIFDSDLKIVANGIKWALSQ</sequence>
<keyword evidence="4 8" id="KW-0663">Pyridoxal phosphate</keyword>
<keyword evidence="3 8" id="KW-0808">Transferase</keyword>
<dbReference type="GO" id="GO:0004125">
    <property type="term" value="F:L-seryl-tRNA(Sec) selenium transferase activity"/>
    <property type="evidence" value="ECO:0007669"/>
    <property type="project" value="UniProtKB-UniRule"/>
</dbReference>
<dbReference type="PANTHER" id="PTHR32328:SF0">
    <property type="entry name" value="L-SERYL-TRNA(SEC) SELENIUM TRANSFERASE"/>
    <property type="match status" value="1"/>
</dbReference>
<dbReference type="PANTHER" id="PTHR32328">
    <property type="entry name" value="L-SERYL-TRNA(SEC) SELENIUM TRANSFERASE"/>
    <property type="match status" value="1"/>
</dbReference>
<comment type="cofactor">
    <cofactor evidence="1 8 9">
        <name>pyridoxal 5'-phosphate</name>
        <dbReference type="ChEBI" id="CHEBI:597326"/>
    </cofactor>
</comment>
<dbReference type="InterPro" id="IPR004534">
    <property type="entry name" value="SelA_trans"/>
</dbReference>
<evidence type="ECO:0000313" key="11">
    <source>
        <dbReference type="Proteomes" id="UP000001520"/>
    </source>
</evidence>
<dbReference type="NCBIfam" id="TIGR00474">
    <property type="entry name" value="selA"/>
    <property type="match status" value="1"/>
</dbReference>
<dbReference type="Pfam" id="PF03841">
    <property type="entry name" value="SelA"/>
    <property type="match status" value="1"/>
</dbReference>
<dbReference type="Proteomes" id="UP000001520">
    <property type="component" value="Chromosome"/>
</dbReference>
<name>D3PB08_DEFDS</name>
<evidence type="ECO:0000256" key="2">
    <source>
        <dbReference type="ARBA" id="ARBA00022490"/>
    </source>
</evidence>
<comment type="similarity">
    <text evidence="7 8">Belongs to the SelA family.</text>
</comment>
<keyword evidence="6 8" id="KW-0711">Selenium</keyword>
<feature type="modified residue" description="N6-(pyridoxal phosphate)lysine" evidence="8 9">
    <location>
        <position position="282"/>
    </location>
</feature>
<evidence type="ECO:0000256" key="3">
    <source>
        <dbReference type="ARBA" id="ARBA00022679"/>
    </source>
</evidence>
<dbReference type="GO" id="GO:0001717">
    <property type="term" value="P:conversion of seryl-tRNAsec to selenocys-tRNAsec"/>
    <property type="evidence" value="ECO:0007669"/>
    <property type="project" value="UniProtKB-UniRule"/>
</dbReference>
<keyword evidence="2 8" id="KW-0963">Cytoplasm</keyword>
<dbReference type="KEGG" id="ddf:DEFDS_0273"/>
<dbReference type="HOGENOM" id="CLU_038142_1_0_0"/>
<dbReference type="Gene3D" id="3.40.640.10">
    <property type="entry name" value="Type I PLP-dependent aspartate aminotransferase-like (Major domain)"/>
    <property type="match status" value="1"/>
</dbReference>
<dbReference type="Gene3D" id="3.90.1150.180">
    <property type="match status" value="1"/>
</dbReference>